<dbReference type="SMART" id="SM00481">
    <property type="entry name" value="POLIIIAc"/>
    <property type="match status" value="1"/>
</dbReference>
<dbReference type="PANTHER" id="PTHR42924:SF3">
    <property type="entry name" value="POLYMERASE_HISTIDINOL PHOSPHATASE N-TERMINAL DOMAIN-CONTAINING PROTEIN"/>
    <property type="match status" value="1"/>
</dbReference>
<sequence>MHSTCSDGRLSPTELVRKAAANGVRIMALTDHDTMAGVEEAAEAGAQLGVRVIPGVEISAFASKPSDPLQGEVIHILAYFAPGGPSNPGDFHRALSRIRTGRLGRAKCMVDKLRALGKPIKLSRVVEIAGPGVAPGRPHVARALLEAGHVASEKDAFGLYLRDDGPAFARGCEIPALEAIPLIRRCGGVSVLAHPWSIRKDTMAIVGRLAAAGLDGIEVYQDSTKITAYGPLADLYKLLKVGGSDFHETGAADEREPGKIPFQPAAAEKLLLAAKPIWEEALRLRVRDFIQSGPGCSGVEEGGLEACANLSQTNGREALSEETPRRGEENVQSASADSEGTKGGPKYMTWTFSRIEGSRTLLTPLLLTRSDRKIVEVEAKRLECRLRDLERTGYKYFAISPG</sequence>
<dbReference type="GO" id="GO:0004534">
    <property type="term" value="F:5'-3' RNA exonuclease activity"/>
    <property type="evidence" value="ECO:0000318"/>
    <property type="project" value="GO_Central"/>
</dbReference>
<dbReference type="EMBL" id="DF237090">
    <property type="protein sequence ID" value="GAQ83258.1"/>
    <property type="molecule type" value="Genomic_DNA"/>
</dbReference>
<feature type="compositionally biased region" description="Basic and acidic residues" evidence="1">
    <location>
        <begin position="318"/>
        <end position="329"/>
    </location>
</feature>
<keyword evidence="4" id="KW-1185">Reference proteome</keyword>
<dbReference type="OMA" id="NCEMISE"/>
<dbReference type="Gene3D" id="3.20.20.140">
    <property type="entry name" value="Metal-dependent hydrolases"/>
    <property type="match status" value="1"/>
</dbReference>
<gene>
    <name evidence="3" type="ORF">KFL_001410160</name>
</gene>
<dbReference type="CDD" id="cd07438">
    <property type="entry name" value="PHP_HisPPase_AMP"/>
    <property type="match status" value="1"/>
</dbReference>
<proteinExistence type="predicted"/>
<dbReference type="PANTHER" id="PTHR42924">
    <property type="entry name" value="EXONUCLEASE"/>
    <property type="match status" value="1"/>
</dbReference>
<feature type="region of interest" description="Disordered" evidence="1">
    <location>
        <begin position="315"/>
        <end position="345"/>
    </location>
</feature>
<dbReference type="Pfam" id="PF02811">
    <property type="entry name" value="PHP"/>
    <property type="match status" value="1"/>
</dbReference>
<evidence type="ECO:0000259" key="2">
    <source>
        <dbReference type="SMART" id="SM00481"/>
    </source>
</evidence>
<organism evidence="3 4">
    <name type="scientific">Klebsormidium nitens</name>
    <name type="common">Green alga</name>
    <name type="synonym">Ulothrix nitens</name>
    <dbReference type="NCBI Taxonomy" id="105231"/>
    <lineage>
        <taxon>Eukaryota</taxon>
        <taxon>Viridiplantae</taxon>
        <taxon>Streptophyta</taxon>
        <taxon>Klebsormidiophyceae</taxon>
        <taxon>Klebsormidiales</taxon>
        <taxon>Klebsormidiaceae</taxon>
        <taxon>Klebsormidium</taxon>
    </lineage>
</organism>
<dbReference type="InterPro" id="IPR016195">
    <property type="entry name" value="Pol/histidinol_Pase-like"/>
</dbReference>
<dbReference type="InterPro" id="IPR052018">
    <property type="entry name" value="PHP_domain"/>
</dbReference>
<dbReference type="InterPro" id="IPR004013">
    <property type="entry name" value="PHP_dom"/>
</dbReference>
<dbReference type="GO" id="GO:0035312">
    <property type="term" value="F:5'-3' DNA exonuclease activity"/>
    <property type="evidence" value="ECO:0000318"/>
    <property type="project" value="GO_Central"/>
</dbReference>
<evidence type="ECO:0000313" key="4">
    <source>
        <dbReference type="Proteomes" id="UP000054558"/>
    </source>
</evidence>
<evidence type="ECO:0000313" key="3">
    <source>
        <dbReference type="EMBL" id="GAQ83258.1"/>
    </source>
</evidence>
<accession>A0A0U9HK14</accession>
<dbReference type="STRING" id="105231.A0A0U9HK14"/>
<dbReference type="OrthoDB" id="16564at2759"/>
<dbReference type="Gene3D" id="1.10.150.650">
    <property type="match status" value="1"/>
</dbReference>
<feature type="domain" description="Polymerase/histidinol phosphatase N-terminal" evidence="2">
    <location>
        <begin position="1"/>
        <end position="62"/>
    </location>
</feature>
<reference evidence="3 4" key="1">
    <citation type="journal article" date="2014" name="Nat. Commun.">
        <title>Klebsormidium flaccidum genome reveals primary factors for plant terrestrial adaptation.</title>
        <authorList>
            <person name="Hori K."/>
            <person name="Maruyama F."/>
            <person name="Fujisawa T."/>
            <person name="Togashi T."/>
            <person name="Yamamoto N."/>
            <person name="Seo M."/>
            <person name="Sato S."/>
            <person name="Yamada T."/>
            <person name="Mori H."/>
            <person name="Tajima N."/>
            <person name="Moriyama T."/>
            <person name="Ikeuchi M."/>
            <person name="Watanabe M."/>
            <person name="Wada H."/>
            <person name="Kobayashi K."/>
            <person name="Saito M."/>
            <person name="Masuda T."/>
            <person name="Sasaki-Sekimoto Y."/>
            <person name="Mashiguchi K."/>
            <person name="Awai K."/>
            <person name="Shimojima M."/>
            <person name="Masuda S."/>
            <person name="Iwai M."/>
            <person name="Nobusawa T."/>
            <person name="Narise T."/>
            <person name="Kondo S."/>
            <person name="Saito H."/>
            <person name="Sato R."/>
            <person name="Murakawa M."/>
            <person name="Ihara Y."/>
            <person name="Oshima-Yamada Y."/>
            <person name="Ohtaka K."/>
            <person name="Satoh M."/>
            <person name="Sonobe K."/>
            <person name="Ishii M."/>
            <person name="Ohtani R."/>
            <person name="Kanamori-Sato M."/>
            <person name="Honoki R."/>
            <person name="Miyazaki D."/>
            <person name="Mochizuki H."/>
            <person name="Umetsu J."/>
            <person name="Higashi K."/>
            <person name="Shibata D."/>
            <person name="Kamiya Y."/>
            <person name="Sato N."/>
            <person name="Nakamura Y."/>
            <person name="Tabata S."/>
            <person name="Ida S."/>
            <person name="Kurokawa K."/>
            <person name="Ohta H."/>
        </authorList>
    </citation>
    <scope>NUCLEOTIDE SEQUENCE [LARGE SCALE GENOMIC DNA]</scope>
    <source>
        <strain evidence="3 4">NIES-2285</strain>
    </source>
</reference>
<dbReference type="Proteomes" id="UP000054558">
    <property type="component" value="Unassembled WGS sequence"/>
</dbReference>
<dbReference type="InterPro" id="IPR003141">
    <property type="entry name" value="Pol/His_phosphatase_N"/>
</dbReference>
<dbReference type="AlphaFoldDB" id="A0A0U9HK14"/>
<dbReference type="SUPFAM" id="SSF89550">
    <property type="entry name" value="PHP domain-like"/>
    <property type="match status" value="1"/>
</dbReference>
<protein>
    <recommendedName>
        <fullName evidence="2">Polymerase/histidinol phosphatase N-terminal domain-containing protein</fullName>
    </recommendedName>
</protein>
<name>A0A0U9HK14_KLENI</name>
<evidence type="ECO:0000256" key="1">
    <source>
        <dbReference type="SAM" id="MobiDB-lite"/>
    </source>
</evidence>